<protein>
    <submittedName>
        <fullName evidence="3">Uncharacterized protein</fullName>
    </submittedName>
</protein>
<gene>
    <name evidence="3" type="ORF">K452DRAFT_84653</name>
</gene>
<keyword evidence="2" id="KW-0812">Transmembrane</keyword>
<reference evidence="3" key="1">
    <citation type="journal article" date="2020" name="Stud. Mycol.">
        <title>101 Dothideomycetes genomes: a test case for predicting lifestyles and emergence of pathogens.</title>
        <authorList>
            <person name="Haridas S."/>
            <person name="Albert R."/>
            <person name="Binder M."/>
            <person name="Bloem J."/>
            <person name="Labutti K."/>
            <person name="Salamov A."/>
            <person name="Andreopoulos B."/>
            <person name="Baker S."/>
            <person name="Barry K."/>
            <person name="Bills G."/>
            <person name="Bluhm B."/>
            <person name="Cannon C."/>
            <person name="Castanera R."/>
            <person name="Culley D."/>
            <person name="Daum C."/>
            <person name="Ezra D."/>
            <person name="Gonzalez J."/>
            <person name="Henrissat B."/>
            <person name="Kuo A."/>
            <person name="Liang C."/>
            <person name="Lipzen A."/>
            <person name="Lutzoni F."/>
            <person name="Magnuson J."/>
            <person name="Mondo S."/>
            <person name="Nolan M."/>
            <person name="Ohm R."/>
            <person name="Pangilinan J."/>
            <person name="Park H.-J."/>
            <person name="Ramirez L."/>
            <person name="Alfaro M."/>
            <person name="Sun H."/>
            <person name="Tritt A."/>
            <person name="Yoshinaga Y."/>
            <person name="Zwiers L.-H."/>
            <person name="Turgeon B."/>
            <person name="Goodwin S."/>
            <person name="Spatafora J."/>
            <person name="Crous P."/>
            <person name="Grigoriev I."/>
        </authorList>
    </citation>
    <scope>NUCLEOTIDE SEQUENCE</scope>
    <source>
        <strain evidence="3">CBS 121167</strain>
    </source>
</reference>
<evidence type="ECO:0000256" key="1">
    <source>
        <dbReference type="SAM" id="MobiDB-lite"/>
    </source>
</evidence>
<keyword evidence="2" id="KW-1133">Transmembrane helix</keyword>
<evidence type="ECO:0000313" key="3">
    <source>
        <dbReference type="EMBL" id="KAF2138796.1"/>
    </source>
</evidence>
<evidence type="ECO:0000256" key="2">
    <source>
        <dbReference type="SAM" id="Phobius"/>
    </source>
</evidence>
<dbReference type="GeneID" id="54304725"/>
<feature type="compositionally biased region" description="Polar residues" evidence="1">
    <location>
        <begin position="69"/>
        <end position="84"/>
    </location>
</feature>
<proteinExistence type="predicted"/>
<sequence length="84" mass="8917">MDVKVLKHTKTLYIVAGSLLLCTSITISLPGESRFTVTDVTRRCFVSKQTAPTEPSAPMQLPSPETAVLSKSQLTASPATPLSA</sequence>
<keyword evidence="2" id="KW-0472">Membrane</keyword>
<keyword evidence="4" id="KW-1185">Reference proteome</keyword>
<dbReference type="Proteomes" id="UP000799438">
    <property type="component" value="Unassembled WGS sequence"/>
</dbReference>
<evidence type="ECO:0000313" key="4">
    <source>
        <dbReference type="Proteomes" id="UP000799438"/>
    </source>
</evidence>
<organism evidence="3 4">
    <name type="scientific">Aplosporella prunicola CBS 121167</name>
    <dbReference type="NCBI Taxonomy" id="1176127"/>
    <lineage>
        <taxon>Eukaryota</taxon>
        <taxon>Fungi</taxon>
        <taxon>Dikarya</taxon>
        <taxon>Ascomycota</taxon>
        <taxon>Pezizomycotina</taxon>
        <taxon>Dothideomycetes</taxon>
        <taxon>Dothideomycetes incertae sedis</taxon>
        <taxon>Botryosphaeriales</taxon>
        <taxon>Aplosporellaceae</taxon>
        <taxon>Aplosporella</taxon>
    </lineage>
</organism>
<dbReference type="EMBL" id="ML995495">
    <property type="protein sequence ID" value="KAF2138796.1"/>
    <property type="molecule type" value="Genomic_DNA"/>
</dbReference>
<feature type="region of interest" description="Disordered" evidence="1">
    <location>
        <begin position="49"/>
        <end position="84"/>
    </location>
</feature>
<name>A0A6A6B4M1_9PEZI</name>
<dbReference type="RefSeq" id="XP_033394509.1">
    <property type="nucleotide sequence ID" value="XM_033547218.1"/>
</dbReference>
<feature type="transmembrane region" description="Helical" evidence="2">
    <location>
        <begin position="12"/>
        <end position="31"/>
    </location>
</feature>
<dbReference type="AlphaFoldDB" id="A0A6A6B4M1"/>
<accession>A0A6A6B4M1</accession>